<keyword evidence="3" id="KW-1185">Reference proteome</keyword>
<accession>A0A5C1E5L4</accession>
<dbReference type="InterPro" id="IPR052026">
    <property type="entry name" value="ExeA_AAA_ATPase_DNA-bind"/>
</dbReference>
<dbReference type="KEGG" id="otr:OTERR_05180"/>
<dbReference type="Gene3D" id="3.40.50.300">
    <property type="entry name" value="P-loop containing nucleotide triphosphate hydrolases"/>
    <property type="match status" value="1"/>
</dbReference>
<dbReference type="Pfam" id="PF13401">
    <property type="entry name" value="AAA_22"/>
    <property type="match status" value="1"/>
</dbReference>
<dbReference type="InterPro" id="IPR027417">
    <property type="entry name" value="P-loop_NTPase"/>
</dbReference>
<dbReference type="AlphaFoldDB" id="A0A5C1E5L4"/>
<dbReference type="SUPFAM" id="SSF52540">
    <property type="entry name" value="P-loop containing nucleoside triphosphate hydrolases"/>
    <property type="match status" value="1"/>
</dbReference>
<dbReference type="PANTHER" id="PTHR35894:SF7">
    <property type="entry name" value="GENERAL SECRETION PATHWAY PROTEIN A-RELATED"/>
    <property type="match status" value="1"/>
</dbReference>
<evidence type="ECO:0000313" key="3">
    <source>
        <dbReference type="Proteomes" id="UP000323671"/>
    </source>
</evidence>
<dbReference type="GO" id="GO:0016887">
    <property type="term" value="F:ATP hydrolysis activity"/>
    <property type="evidence" value="ECO:0007669"/>
    <property type="project" value="InterPro"/>
</dbReference>
<dbReference type="PANTHER" id="PTHR35894">
    <property type="entry name" value="GENERAL SECRETION PATHWAY PROTEIN A-RELATED"/>
    <property type="match status" value="1"/>
</dbReference>
<proteinExistence type="predicted"/>
<feature type="domain" description="ORC1/DEAH AAA+ ATPase" evidence="1">
    <location>
        <begin position="61"/>
        <end position="194"/>
    </location>
</feature>
<dbReference type="InterPro" id="IPR049945">
    <property type="entry name" value="AAA_22"/>
</dbReference>
<name>A0A5C1E5L4_9RHOO</name>
<evidence type="ECO:0000313" key="2">
    <source>
        <dbReference type="EMBL" id="QEL63994.1"/>
    </source>
</evidence>
<reference evidence="2 3" key="1">
    <citation type="submission" date="2017-07" db="EMBL/GenBank/DDBJ databases">
        <title>Complete genome sequence of Oryzomicrobium terrae TPP412.</title>
        <authorList>
            <person name="Chiu L.-W."/>
            <person name="Lo K.-J."/>
            <person name="Tsai Y.-M."/>
            <person name="Lin S.-S."/>
            <person name="Kuo C.-H."/>
            <person name="Liu C.-T."/>
        </authorList>
    </citation>
    <scope>NUCLEOTIDE SEQUENCE [LARGE SCALE GENOMIC DNA]</scope>
    <source>
        <strain evidence="2 3">TPP412</strain>
    </source>
</reference>
<sequence>MAPPPADAVTEATLLRRDGPLYLDHFGLREAPFSITPDTDFVFSSAGHQEALNTLLVALSSGEGFVKITGDVGTGKTLLCRRLLATLDRERFVTAYLPNPALGPRTLLLALAEELGMPVAEAMQADEYHLLKALRHALLDVARSGRSTVVCLDEAQAMPLESLETLRLVSNLETEKRKLLHLVMFGQPELDERLAEPGIRQLKQRISFHYRLAGLTRQELANYVAHRLRIAGQRDRGGAVFTGRAVTGLHRASDGIPRLANILAHKALLAAFGEGSDTVAWRHVRRAARDTEGARALFWW</sequence>
<evidence type="ECO:0000259" key="1">
    <source>
        <dbReference type="Pfam" id="PF13401"/>
    </source>
</evidence>
<organism evidence="2 3">
    <name type="scientific">Oryzomicrobium terrae</name>
    <dbReference type="NCBI Taxonomy" id="1735038"/>
    <lineage>
        <taxon>Bacteria</taxon>
        <taxon>Pseudomonadati</taxon>
        <taxon>Pseudomonadota</taxon>
        <taxon>Betaproteobacteria</taxon>
        <taxon>Rhodocyclales</taxon>
        <taxon>Rhodocyclaceae</taxon>
        <taxon>Oryzomicrobium</taxon>
    </lineage>
</organism>
<protein>
    <submittedName>
        <fullName evidence="2">AAA family ATPase</fullName>
    </submittedName>
</protein>
<dbReference type="Proteomes" id="UP000323671">
    <property type="component" value="Chromosome"/>
</dbReference>
<gene>
    <name evidence="2" type="primary">mshM</name>
    <name evidence="2" type="ORF">OTERR_05180</name>
</gene>
<dbReference type="EMBL" id="CP022579">
    <property type="protein sequence ID" value="QEL63994.1"/>
    <property type="molecule type" value="Genomic_DNA"/>
</dbReference>